<evidence type="ECO:0000313" key="2">
    <source>
        <dbReference type="Proteomes" id="UP000310249"/>
    </source>
</evidence>
<comment type="caution">
    <text evidence="1">The sequence shown here is derived from an EMBL/GenBank/DDBJ whole genome shotgun (WGS) entry which is preliminary data.</text>
</comment>
<proteinExistence type="predicted"/>
<sequence length="233" mass="24894">FGKGPVNRIIGSAIVGGTVSAITGGKFANGAFSAAFATALRADWGEMSKGQLNGFNGKAENDIDLSDYEIQSHSLKVGEETLNYDTLGPDGYADAVELNLKKIMKTDAGMEMLSSIASGDGNLLVAYGRVSGEGVAPGYTSAIQFNHIRGQMIRTNKGNIREATYLVLAHELHHSWGPMTKGGFWGGNDRINIGRSVSGLGPLETYAVRYTNLIRQQAGVGYRRTHYDGYAVP</sequence>
<protein>
    <submittedName>
        <fullName evidence="1">Uncharacterized protein</fullName>
    </submittedName>
</protein>
<dbReference type="EMBL" id="PNCI01000100">
    <property type="protein sequence ID" value="TMP23327.1"/>
    <property type="molecule type" value="Genomic_DNA"/>
</dbReference>
<gene>
    <name evidence="1" type="ORF">CWB99_23440</name>
</gene>
<dbReference type="AlphaFoldDB" id="A0A5S3WG58"/>
<evidence type="ECO:0000313" key="1">
    <source>
        <dbReference type="EMBL" id="TMP23327.1"/>
    </source>
</evidence>
<reference evidence="1 2" key="1">
    <citation type="submission" date="2018-01" db="EMBL/GenBank/DDBJ databases">
        <authorList>
            <person name="Paulsen S."/>
            <person name="Gram L.K."/>
        </authorList>
    </citation>
    <scope>NUCLEOTIDE SEQUENCE [LARGE SCALE GENOMIC DNA]</scope>
    <source>
        <strain evidence="1 2">S2676</strain>
    </source>
</reference>
<dbReference type="RefSeq" id="WP_212748541.1">
    <property type="nucleotide sequence ID" value="NZ_PNCH01000110.1"/>
</dbReference>
<dbReference type="Proteomes" id="UP000310249">
    <property type="component" value="Unassembled WGS sequence"/>
</dbReference>
<reference evidence="2" key="2">
    <citation type="submission" date="2019-06" db="EMBL/GenBank/DDBJ databases">
        <title>Co-occurence of chitin degradation, pigmentation and bioactivity in marine Pseudoalteromonas.</title>
        <authorList>
            <person name="Sonnenschein E.C."/>
            <person name="Bech P.K."/>
        </authorList>
    </citation>
    <scope>NUCLEOTIDE SEQUENCE [LARGE SCALE GENOMIC DNA]</scope>
    <source>
        <strain evidence="2">S2676</strain>
    </source>
</reference>
<accession>A0A5S3WG58</accession>
<feature type="non-terminal residue" evidence="1">
    <location>
        <position position="1"/>
    </location>
</feature>
<organism evidence="1 2">
    <name type="scientific">Pseudoalteromonas rubra</name>
    <dbReference type="NCBI Taxonomy" id="43658"/>
    <lineage>
        <taxon>Bacteria</taxon>
        <taxon>Pseudomonadati</taxon>
        <taxon>Pseudomonadota</taxon>
        <taxon>Gammaproteobacteria</taxon>
        <taxon>Alteromonadales</taxon>
        <taxon>Pseudoalteromonadaceae</taxon>
        <taxon>Pseudoalteromonas</taxon>
    </lineage>
</organism>
<name>A0A5S3WG58_9GAMM</name>